<accession>Q0RX29</accession>
<keyword evidence="2" id="KW-0614">Plasmid</keyword>
<reference evidence="3" key="1">
    <citation type="journal article" date="2006" name="Proc. Natl. Acad. Sci. U.S.A.">
        <title>The complete genome of Rhodococcus sp. RHA1 provides insights into a catabolic powerhouse.</title>
        <authorList>
            <person name="McLeod M.P."/>
            <person name="Warren R.L."/>
            <person name="Hsiao W.W.L."/>
            <person name="Araki N."/>
            <person name="Myhre M."/>
            <person name="Fernandes C."/>
            <person name="Miyazawa D."/>
            <person name="Wong W."/>
            <person name="Lillquist A.L."/>
            <person name="Wang D."/>
            <person name="Dosanjh M."/>
            <person name="Hara H."/>
            <person name="Petrescu A."/>
            <person name="Morin R.D."/>
            <person name="Yang G."/>
            <person name="Stott J.M."/>
            <person name="Schein J.E."/>
            <person name="Shin H."/>
            <person name="Smailus D."/>
            <person name="Siddiqui A.S."/>
            <person name="Marra M.A."/>
            <person name="Jones S.J.M."/>
            <person name="Holt R."/>
            <person name="Brinkman F.S.L."/>
            <person name="Miyauchi K."/>
            <person name="Fukuda M."/>
            <person name="Davies J.E."/>
            <person name="Mohn W.W."/>
            <person name="Eltis L.D."/>
        </authorList>
    </citation>
    <scope>NUCLEOTIDE SEQUENCE [LARGE SCALE GENOMIC DNA]</scope>
    <source>
        <strain evidence="3">RHA1</strain>
    </source>
</reference>
<dbReference type="AlphaFoldDB" id="Q0RX29"/>
<evidence type="ECO:0008006" key="4">
    <source>
        <dbReference type="Google" id="ProtNLM"/>
    </source>
</evidence>
<dbReference type="HOGENOM" id="CLU_085940_1_1_11"/>
<sequence length="262" mass="29489">MSTDPLDEWDDLLSQVVDDCEPAESDDEPDEFRFRPSDTILFTGDQGTLTYEARSVLTAILKRNYLSADQHPKLWALLLKHRYDVESRLNDLFLMLVCDTDAGIAYKVQVPGARFPTLMSTQNRAYTWTETILLRHLRETYANELGRDGNANVVISRTEMVERLQADKSIQRNDEKKQRENAEKAFERIESAGILVSTRDTGADRYRISPVIVPLISLDKLKALSAYLDTLDADDTVEPTDTDGEIAAVDLGPGEGSDDDLD</sequence>
<dbReference type="KEGG" id="rha:RHA1_ro09114"/>
<feature type="region of interest" description="Disordered" evidence="1">
    <location>
        <begin position="236"/>
        <end position="262"/>
    </location>
</feature>
<dbReference type="RefSeq" id="WP_011599833.1">
    <property type="nucleotide sequence ID" value="NC_008269.1"/>
</dbReference>
<evidence type="ECO:0000313" key="3">
    <source>
        <dbReference type="Proteomes" id="UP000008710"/>
    </source>
</evidence>
<proteinExistence type="predicted"/>
<gene>
    <name evidence="2" type="ordered locus">RHA1_ro09114</name>
</gene>
<dbReference type="PATRIC" id="fig|101510.16.peg.8394"/>
<evidence type="ECO:0000313" key="2">
    <source>
        <dbReference type="EMBL" id="ABH00157.1"/>
    </source>
</evidence>
<dbReference type="Proteomes" id="UP000008710">
    <property type="component" value="Plasmid pRHL1"/>
</dbReference>
<evidence type="ECO:0000256" key="1">
    <source>
        <dbReference type="SAM" id="MobiDB-lite"/>
    </source>
</evidence>
<geneLocation type="plasmid" evidence="2 3">
    <name>pRHL1</name>
</geneLocation>
<dbReference type="Pfam" id="PF13835">
    <property type="entry name" value="DUF4194"/>
    <property type="match status" value="1"/>
</dbReference>
<dbReference type="EMBL" id="CP000432">
    <property type="protein sequence ID" value="ABH00157.1"/>
    <property type="molecule type" value="Genomic_DNA"/>
</dbReference>
<organism evidence="2 3">
    <name type="scientific">Rhodococcus jostii (strain RHA1)</name>
    <dbReference type="NCBI Taxonomy" id="101510"/>
    <lineage>
        <taxon>Bacteria</taxon>
        <taxon>Bacillati</taxon>
        <taxon>Actinomycetota</taxon>
        <taxon>Actinomycetes</taxon>
        <taxon>Mycobacteriales</taxon>
        <taxon>Nocardiaceae</taxon>
        <taxon>Rhodococcus</taxon>
    </lineage>
</organism>
<name>Q0RX29_RHOJR</name>
<protein>
    <recommendedName>
        <fullName evidence="4">DUF4194 domain-containing protein</fullName>
    </recommendedName>
</protein>
<dbReference type="InterPro" id="IPR025449">
    <property type="entry name" value="JetB"/>
</dbReference>
<dbReference type="OrthoDB" id="3725402at2"/>